<keyword evidence="5 8" id="KW-0812">Transmembrane</keyword>
<keyword evidence="3" id="KW-0050">Antiport</keyword>
<sequence>MLLLFFCVWIIFNGTITAEIAVIGAVIVLFMFAFICRFMDYSVKQEILLYKRSVCLLRYTFVLVMEIVKANMAVIRLITSSSEVVEPVMVCVRTNLKSRFCRVLLANSITLTPGTITVSMDEDECVVHCLDKSLSEGMEDSVFVKMLEKLERIGD</sequence>
<dbReference type="Pfam" id="PF01899">
    <property type="entry name" value="MNHE"/>
    <property type="match status" value="1"/>
</dbReference>
<gene>
    <name evidence="9" type="ORF">EBB54_26425</name>
</gene>
<comment type="caution">
    <text evidence="9">The sequence shown here is derived from an EMBL/GenBank/DDBJ whole genome shotgun (WGS) entry which is preliminary data.</text>
</comment>
<dbReference type="PANTHER" id="PTHR34584">
    <property type="entry name" value="NA(+)/H(+) ANTIPORTER SUBUNIT E1"/>
    <property type="match status" value="1"/>
</dbReference>
<comment type="similarity">
    <text evidence="2">Belongs to the CPA3 antiporters (TC 2.A.63) subunit E family.</text>
</comment>
<evidence type="ECO:0000256" key="3">
    <source>
        <dbReference type="ARBA" id="ARBA00022449"/>
    </source>
</evidence>
<dbReference type="Proteomes" id="UP000274920">
    <property type="component" value="Unassembled WGS sequence"/>
</dbReference>
<organism evidence="9 10">
    <name type="scientific">Schaedlerella arabinosiphila</name>
    <dbReference type="NCBI Taxonomy" id="2044587"/>
    <lineage>
        <taxon>Bacteria</taxon>
        <taxon>Bacillati</taxon>
        <taxon>Bacillota</taxon>
        <taxon>Clostridia</taxon>
        <taxon>Lachnospirales</taxon>
        <taxon>Lachnospiraceae</taxon>
        <taxon>Schaedlerella</taxon>
    </lineage>
</organism>
<accession>A0A426DNV5</accession>
<evidence type="ECO:0000313" key="10">
    <source>
        <dbReference type="Proteomes" id="UP000274920"/>
    </source>
</evidence>
<protein>
    <submittedName>
        <fullName evidence="9">Sodium:proton antiporter</fullName>
    </submittedName>
</protein>
<evidence type="ECO:0000256" key="2">
    <source>
        <dbReference type="ARBA" id="ARBA00006228"/>
    </source>
</evidence>
<evidence type="ECO:0000313" key="9">
    <source>
        <dbReference type="EMBL" id="RRK34477.1"/>
    </source>
</evidence>
<comment type="subcellular location">
    <subcellularLocation>
        <location evidence="1">Cell membrane</location>
        <topology evidence="1">Multi-pass membrane protein</topology>
    </subcellularLocation>
</comment>
<keyword evidence="6 8" id="KW-1133">Transmembrane helix</keyword>
<dbReference type="RefSeq" id="WP_125129597.1">
    <property type="nucleotide sequence ID" value="NZ_RHJS01000002.1"/>
</dbReference>
<evidence type="ECO:0000256" key="4">
    <source>
        <dbReference type="ARBA" id="ARBA00022475"/>
    </source>
</evidence>
<evidence type="ECO:0000256" key="1">
    <source>
        <dbReference type="ARBA" id="ARBA00004651"/>
    </source>
</evidence>
<dbReference type="PANTHER" id="PTHR34584:SF1">
    <property type="entry name" value="NA(+)_H(+) ANTIPORTER SUBUNIT E1"/>
    <property type="match status" value="1"/>
</dbReference>
<dbReference type="EMBL" id="RHJS01000002">
    <property type="protein sequence ID" value="RRK34477.1"/>
    <property type="molecule type" value="Genomic_DNA"/>
</dbReference>
<keyword evidence="3" id="KW-0813">Transport</keyword>
<dbReference type="AlphaFoldDB" id="A0A426DNV5"/>
<dbReference type="InterPro" id="IPR002758">
    <property type="entry name" value="Cation_antiport_E"/>
</dbReference>
<proteinExistence type="inferred from homology"/>
<evidence type="ECO:0000256" key="8">
    <source>
        <dbReference type="SAM" id="Phobius"/>
    </source>
</evidence>
<evidence type="ECO:0000256" key="7">
    <source>
        <dbReference type="ARBA" id="ARBA00023136"/>
    </source>
</evidence>
<keyword evidence="7 8" id="KW-0472">Membrane</keyword>
<dbReference type="GO" id="GO:0015297">
    <property type="term" value="F:antiporter activity"/>
    <property type="evidence" value="ECO:0007669"/>
    <property type="project" value="UniProtKB-KW"/>
</dbReference>
<dbReference type="GO" id="GO:0008324">
    <property type="term" value="F:monoatomic cation transmembrane transporter activity"/>
    <property type="evidence" value="ECO:0007669"/>
    <property type="project" value="InterPro"/>
</dbReference>
<evidence type="ECO:0000256" key="6">
    <source>
        <dbReference type="ARBA" id="ARBA00022989"/>
    </source>
</evidence>
<name>A0A426DNV5_9FIRM</name>
<dbReference type="GO" id="GO:0005886">
    <property type="term" value="C:plasma membrane"/>
    <property type="evidence" value="ECO:0007669"/>
    <property type="project" value="UniProtKB-SubCell"/>
</dbReference>
<feature type="transmembrane region" description="Helical" evidence="8">
    <location>
        <begin position="6"/>
        <end position="35"/>
    </location>
</feature>
<keyword evidence="10" id="KW-1185">Reference proteome</keyword>
<evidence type="ECO:0000256" key="5">
    <source>
        <dbReference type="ARBA" id="ARBA00022692"/>
    </source>
</evidence>
<reference evidence="9" key="1">
    <citation type="submission" date="2018-10" db="EMBL/GenBank/DDBJ databases">
        <title>Schaedlerella arabinophila gen. nov. sp. nov., isolated from the mouse intestinal tract and comparative analysis with the genome of the closely related altered Schaedler flora strain ASF502.</title>
        <authorList>
            <person name="Miyake S."/>
            <person name="Soh M."/>
            <person name="Seedorf H."/>
        </authorList>
    </citation>
    <scope>NUCLEOTIDE SEQUENCE [LARGE SCALE GENOMIC DNA]</scope>
    <source>
        <strain evidence="9">DSM 106076</strain>
    </source>
</reference>
<keyword evidence="4" id="KW-1003">Cell membrane</keyword>
<dbReference type="PIRSF" id="PIRSF019239">
    <property type="entry name" value="MrpE"/>
    <property type="match status" value="1"/>
</dbReference>